<accession>A0A2K8UE08</accession>
<evidence type="ECO:0000313" key="5">
    <source>
        <dbReference type="Proteomes" id="UP000232638"/>
    </source>
</evidence>
<dbReference type="EMBL" id="CP020370">
    <property type="protein sequence ID" value="AUB83802.1"/>
    <property type="molecule type" value="Genomic_DNA"/>
</dbReference>
<proteinExistence type="predicted"/>
<feature type="transmembrane region" description="Helical" evidence="1">
    <location>
        <begin position="200"/>
        <end position="217"/>
    </location>
</feature>
<dbReference type="KEGG" id="tsy:THSYN_24505"/>
<dbReference type="Proteomes" id="UP000232638">
    <property type="component" value="Chromosome"/>
</dbReference>
<keyword evidence="5" id="KW-1185">Reference proteome</keyword>
<evidence type="ECO:0000313" key="4">
    <source>
        <dbReference type="EMBL" id="AUB83802.1"/>
    </source>
</evidence>
<feature type="chain" id="PRO_5014791371" description="IPTL-CTERM protein sorting domain-containing protein" evidence="2">
    <location>
        <begin position="25"/>
        <end position="223"/>
    </location>
</feature>
<dbReference type="AlphaFoldDB" id="A0A2K8UE08"/>
<dbReference type="RefSeq" id="WP_100921480.1">
    <property type="nucleotide sequence ID" value="NZ_CP020370.1"/>
</dbReference>
<feature type="signal peptide" evidence="2">
    <location>
        <begin position="1"/>
        <end position="24"/>
    </location>
</feature>
<feature type="domain" description="IPTL-CTERM protein sorting" evidence="3">
    <location>
        <begin position="192"/>
        <end position="220"/>
    </location>
</feature>
<dbReference type="OrthoDB" id="1013954at2"/>
<reference evidence="4 5" key="1">
    <citation type="submission" date="2017-03" db="EMBL/GenBank/DDBJ databases">
        <title>Complete genome sequence of Candidatus 'Thiodictyon syntrophicum' sp. nov. strain Cad16T, a photolithoautotroph purple sulfur bacterium isolated from an alpine meromictic lake.</title>
        <authorList>
            <person name="Luedin S.M."/>
            <person name="Pothier J.F."/>
            <person name="Danza F."/>
            <person name="Storelli N."/>
            <person name="Wittwer M."/>
            <person name="Tonolla M."/>
        </authorList>
    </citation>
    <scope>NUCLEOTIDE SEQUENCE [LARGE SCALE GENOMIC DNA]</scope>
    <source>
        <strain evidence="4 5">Cad16T</strain>
    </source>
</reference>
<keyword evidence="1" id="KW-1133">Transmembrane helix</keyword>
<evidence type="ECO:0000256" key="1">
    <source>
        <dbReference type="SAM" id="Phobius"/>
    </source>
</evidence>
<gene>
    <name evidence="4" type="ORF">THSYN_24505</name>
</gene>
<name>A0A2K8UE08_9GAMM</name>
<evidence type="ECO:0000259" key="3">
    <source>
        <dbReference type="Pfam" id="PF18203"/>
    </source>
</evidence>
<dbReference type="InterPro" id="IPR026442">
    <property type="entry name" value="IPTL_CTERM"/>
</dbReference>
<keyword evidence="2" id="KW-0732">Signal</keyword>
<dbReference type="NCBIfam" id="TIGR04174">
    <property type="entry name" value="IPTL_CTERM"/>
    <property type="match status" value="1"/>
</dbReference>
<sequence>MRKSFLASALFGPAALLMAFTATSATYNPVGPQTNVPLATVTDGGWTQCFSQTYAVQNSPPLASIESQCSGTQLMLACRETGSPTIQLLAQAPRADVLFDTGTSNTPHDANGTGWYFSNSYSWGFAALGDTLSRTPCDAATSGNNNARLCWHTSAANMDYGYRCGANTDLNVSTAYEKLIFQASSSAPIAYQAIPTLSEWARITLALLLLGAVGWYGRRRTRQ</sequence>
<evidence type="ECO:0000256" key="2">
    <source>
        <dbReference type="SAM" id="SignalP"/>
    </source>
</evidence>
<organism evidence="4 5">
    <name type="scientific">Candidatus Thiodictyon syntrophicum</name>
    <dbReference type="NCBI Taxonomy" id="1166950"/>
    <lineage>
        <taxon>Bacteria</taxon>
        <taxon>Pseudomonadati</taxon>
        <taxon>Pseudomonadota</taxon>
        <taxon>Gammaproteobacteria</taxon>
        <taxon>Chromatiales</taxon>
        <taxon>Chromatiaceae</taxon>
        <taxon>Thiodictyon</taxon>
    </lineage>
</organism>
<keyword evidence="1" id="KW-0812">Transmembrane</keyword>
<protein>
    <recommendedName>
        <fullName evidence="3">IPTL-CTERM protein sorting domain-containing protein</fullName>
    </recommendedName>
</protein>
<keyword evidence="1" id="KW-0472">Membrane</keyword>
<dbReference type="Pfam" id="PF18203">
    <property type="entry name" value="IPTL-CTERM"/>
    <property type="match status" value="1"/>
</dbReference>